<organism evidence="2 3">
    <name type="scientific">Pseudomonas amygdali pv. lachrymans</name>
    <name type="common">Pseudomonas syringae pv. lachrymans</name>
    <dbReference type="NCBI Taxonomy" id="53707"/>
    <lineage>
        <taxon>Bacteria</taxon>
        <taxon>Pseudomonadati</taxon>
        <taxon>Pseudomonadota</taxon>
        <taxon>Gammaproteobacteria</taxon>
        <taxon>Pseudomonadales</taxon>
        <taxon>Pseudomonadaceae</taxon>
        <taxon>Pseudomonas</taxon>
        <taxon>Pseudomonas amygdali</taxon>
    </lineage>
</organism>
<evidence type="ECO:0000313" key="3">
    <source>
        <dbReference type="Proteomes" id="UP000037943"/>
    </source>
</evidence>
<sequence>MNLPKASADPREIAGLPREKTKSDILAERHPDVVRIPKARADRDEALGLPLM</sequence>
<protein>
    <submittedName>
        <fullName evidence="2">Uncharacterized protein</fullName>
    </submittedName>
</protein>
<gene>
    <name evidence="2" type="ORF">AC499_0545</name>
</gene>
<feature type="compositionally biased region" description="Basic and acidic residues" evidence="1">
    <location>
        <begin position="8"/>
        <end position="21"/>
    </location>
</feature>
<dbReference type="EMBL" id="LGLK01000057">
    <property type="protein sequence ID" value="KPC17343.1"/>
    <property type="molecule type" value="Genomic_DNA"/>
</dbReference>
<name>A0ABR5KRC7_PSEAV</name>
<evidence type="ECO:0000313" key="2">
    <source>
        <dbReference type="EMBL" id="KPC17343.1"/>
    </source>
</evidence>
<dbReference type="Proteomes" id="UP000037943">
    <property type="component" value="Unassembled WGS sequence"/>
</dbReference>
<reference evidence="2 3" key="1">
    <citation type="submission" date="2015-10" db="EMBL/GenBank/DDBJ databases">
        <title>Comparative genomics and high-throughput reverse genetic screens identify a new phytobacterial MAMP and an Arabidopsis receptor required for immune elicitation.</title>
        <authorList>
            <person name="Mott G.A."/>
            <person name="Thakur S."/>
            <person name="Wang P.W."/>
            <person name="Desveaux D."/>
            <person name="Guttman D.S."/>
        </authorList>
    </citation>
    <scope>NUCLEOTIDE SEQUENCE [LARGE SCALE GENOMIC DNA]</scope>
    <source>
        <strain evidence="2 3">107</strain>
    </source>
</reference>
<evidence type="ECO:0000256" key="1">
    <source>
        <dbReference type="SAM" id="MobiDB-lite"/>
    </source>
</evidence>
<proteinExistence type="predicted"/>
<keyword evidence="3" id="KW-1185">Reference proteome</keyword>
<comment type="caution">
    <text evidence="2">The sequence shown here is derived from an EMBL/GenBank/DDBJ whole genome shotgun (WGS) entry which is preliminary data.</text>
</comment>
<accession>A0ABR5KRC7</accession>
<feature type="region of interest" description="Disordered" evidence="1">
    <location>
        <begin position="1"/>
        <end position="21"/>
    </location>
</feature>